<protein>
    <recommendedName>
        <fullName evidence="7">4-hydroxyacetophenone monooxygenase</fullName>
    </recommendedName>
</protein>
<dbReference type="PANTHER" id="PTHR42877:SF6">
    <property type="entry name" value="MONOOXYGENASE, PUTATIVE (AFU_ORTHOLOGUE AFUA_3G15050)-RELATED"/>
    <property type="match status" value="1"/>
</dbReference>
<dbReference type="InterPro" id="IPR036188">
    <property type="entry name" value="FAD/NAD-bd_sf"/>
</dbReference>
<dbReference type="Proteomes" id="UP000838763">
    <property type="component" value="Unassembled WGS sequence"/>
</dbReference>
<sequence>MGHVQTLDPVPVPVAAQISQGLGASSLPELALQGIAAPAPIESFSNSQPLLPLDSTTSVPAIRPTPPLPAAKVESVYDGPLLELVDRYADEPRELRVAVVGAGLSGVLAGILLPPKVPGIKLTIFEKNSEVNIYPGVRCDVPAHVYQSTTGQKYNVYQYLQLSHQVNRQEWDASQGLWNLTVKDLTTGADRTEGFHFVIHAIGRFNEWRLPDYPGLSDFKGLLRHTSNWDPNYDITGKRVAVIGNGASGLQVVANIQKRVGRLDHYARNKTWVAASFAGHETSTSPIPISQELRDSFADPETYIAFRKEKESQYFRGFEDWLKGSEKNDQARERMTNLMNSRLEKTRPDLTPIRRFTETGIETVDGVHREVDAIYCATGANGDMAPPFPIIAHGETLADAWRPGGKHGFPYTYLGSATPGFPNLLFLHGPNGSGRSGTVPHNVENQVVYFAKILRKASREGIRSLEPLVEAAEDFVRYSDAFFARTVLSEGCSSWYNGGKPGARIHGLWPGSASLVTLLQREPRWEDFKYEYLHESGNRFLWYLGRGSTRKEGDLEADVTPYIVDPVKVDLRDVHESWWQIP</sequence>
<name>A0A9P1H9T3_9PEZI</name>
<dbReference type="EMBL" id="CALLCH030000017">
    <property type="protein sequence ID" value="CAI4217799.1"/>
    <property type="molecule type" value="Genomic_DNA"/>
</dbReference>
<keyword evidence="4" id="KW-0560">Oxidoreductase</keyword>
<evidence type="ECO:0000256" key="2">
    <source>
        <dbReference type="ARBA" id="ARBA00022630"/>
    </source>
</evidence>
<proteinExistence type="inferred from homology"/>
<evidence type="ECO:0000256" key="4">
    <source>
        <dbReference type="ARBA" id="ARBA00023002"/>
    </source>
</evidence>
<keyword evidence="2" id="KW-0285">Flavoprotein</keyword>
<evidence type="ECO:0000256" key="3">
    <source>
        <dbReference type="ARBA" id="ARBA00022827"/>
    </source>
</evidence>
<dbReference type="SUPFAM" id="SSF51905">
    <property type="entry name" value="FAD/NAD(P)-binding domain"/>
    <property type="match status" value="2"/>
</dbReference>
<evidence type="ECO:0000313" key="5">
    <source>
        <dbReference type="EMBL" id="CAI4217799.1"/>
    </source>
</evidence>
<reference evidence="5" key="1">
    <citation type="submission" date="2022-11" db="EMBL/GenBank/DDBJ databases">
        <authorList>
            <person name="Scott C."/>
            <person name="Bruce N."/>
        </authorList>
    </citation>
    <scope>NUCLEOTIDE SEQUENCE</scope>
</reference>
<dbReference type="GO" id="GO:0050660">
    <property type="term" value="F:flavin adenine dinucleotide binding"/>
    <property type="evidence" value="ECO:0007669"/>
    <property type="project" value="InterPro"/>
</dbReference>
<dbReference type="Gene3D" id="3.50.50.60">
    <property type="entry name" value="FAD/NAD(P)-binding domain"/>
    <property type="match status" value="3"/>
</dbReference>
<organism evidence="5 6">
    <name type="scientific">Parascedosporium putredinis</name>
    <dbReference type="NCBI Taxonomy" id="1442378"/>
    <lineage>
        <taxon>Eukaryota</taxon>
        <taxon>Fungi</taxon>
        <taxon>Dikarya</taxon>
        <taxon>Ascomycota</taxon>
        <taxon>Pezizomycotina</taxon>
        <taxon>Sordariomycetes</taxon>
        <taxon>Hypocreomycetidae</taxon>
        <taxon>Microascales</taxon>
        <taxon>Microascaceae</taxon>
        <taxon>Parascedosporium</taxon>
    </lineage>
</organism>
<dbReference type="InterPro" id="IPR020946">
    <property type="entry name" value="Flavin_mOase-like"/>
</dbReference>
<accession>A0A9P1H9T3</accession>
<dbReference type="GO" id="GO:0004499">
    <property type="term" value="F:N,N-dimethylaniline monooxygenase activity"/>
    <property type="evidence" value="ECO:0007669"/>
    <property type="project" value="InterPro"/>
</dbReference>
<evidence type="ECO:0000256" key="1">
    <source>
        <dbReference type="ARBA" id="ARBA00010139"/>
    </source>
</evidence>
<dbReference type="InterPro" id="IPR051209">
    <property type="entry name" value="FAD-bind_Monooxygenase_sf"/>
</dbReference>
<dbReference type="PANTHER" id="PTHR42877">
    <property type="entry name" value="L-ORNITHINE N(5)-MONOOXYGENASE-RELATED"/>
    <property type="match status" value="1"/>
</dbReference>
<comment type="caution">
    <text evidence="5">The sequence shown here is derived from an EMBL/GenBank/DDBJ whole genome shotgun (WGS) entry which is preliminary data.</text>
</comment>
<dbReference type="OrthoDB" id="74360at2759"/>
<dbReference type="GO" id="GO:0050661">
    <property type="term" value="F:NADP binding"/>
    <property type="evidence" value="ECO:0007669"/>
    <property type="project" value="InterPro"/>
</dbReference>
<evidence type="ECO:0008006" key="7">
    <source>
        <dbReference type="Google" id="ProtNLM"/>
    </source>
</evidence>
<keyword evidence="3" id="KW-0274">FAD</keyword>
<comment type="similarity">
    <text evidence="1">Belongs to the FAD-binding monooxygenase family.</text>
</comment>
<dbReference type="Pfam" id="PF00743">
    <property type="entry name" value="FMO-like"/>
    <property type="match status" value="1"/>
</dbReference>
<gene>
    <name evidence="5" type="ORF">PPNO1_LOCUS7400</name>
</gene>
<keyword evidence="6" id="KW-1185">Reference proteome</keyword>
<dbReference type="AlphaFoldDB" id="A0A9P1H9T3"/>
<evidence type="ECO:0000313" key="6">
    <source>
        <dbReference type="Proteomes" id="UP000838763"/>
    </source>
</evidence>